<feature type="compositionally biased region" description="Acidic residues" evidence="1">
    <location>
        <begin position="71"/>
        <end position="96"/>
    </location>
</feature>
<name>A0A017HSV8_9RHOB</name>
<dbReference type="OrthoDB" id="7833401at2"/>
<protein>
    <submittedName>
        <fullName evidence="2">Uncharacterized protein</fullName>
    </submittedName>
</protein>
<dbReference type="AlphaFoldDB" id="A0A017HSV8"/>
<organism evidence="2 3">
    <name type="scientific">Rubellimicrobium mesophilum DSM 19309</name>
    <dbReference type="NCBI Taxonomy" id="442562"/>
    <lineage>
        <taxon>Bacteria</taxon>
        <taxon>Pseudomonadati</taxon>
        <taxon>Pseudomonadota</taxon>
        <taxon>Alphaproteobacteria</taxon>
        <taxon>Rhodobacterales</taxon>
        <taxon>Roseobacteraceae</taxon>
        <taxon>Rubellimicrobium</taxon>
    </lineage>
</organism>
<feature type="region of interest" description="Disordered" evidence="1">
    <location>
        <begin position="289"/>
        <end position="311"/>
    </location>
</feature>
<dbReference type="Proteomes" id="UP000019666">
    <property type="component" value="Unassembled WGS sequence"/>
</dbReference>
<accession>A0A017HSV8</accession>
<dbReference type="PATRIC" id="fig|442562.3.peg.704"/>
<feature type="region of interest" description="Disordered" evidence="1">
    <location>
        <begin position="1"/>
        <end position="206"/>
    </location>
</feature>
<dbReference type="HOGENOM" id="CLU_729337_0_0_5"/>
<comment type="caution">
    <text evidence="2">The sequence shown here is derived from an EMBL/GenBank/DDBJ whole genome shotgun (WGS) entry which is preliminary data.</text>
</comment>
<reference evidence="2 3" key="1">
    <citation type="submission" date="2013-02" db="EMBL/GenBank/DDBJ databases">
        <authorList>
            <person name="Fiebig A."/>
            <person name="Goeker M."/>
            <person name="Klenk H.-P.P."/>
        </authorList>
    </citation>
    <scope>NUCLEOTIDE SEQUENCE [LARGE SCALE GENOMIC DNA]</scope>
    <source>
        <strain evidence="2 3">DSM 19309</strain>
    </source>
</reference>
<dbReference type="EMBL" id="AOSK01000024">
    <property type="protein sequence ID" value="EYD77542.1"/>
    <property type="molecule type" value="Genomic_DNA"/>
</dbReference>
<dbReference type="RefSeq" id="WP_037281621.1">
    <property type="nucleotide sequence ID" value="NZ_KK088593.1"/>
</dbReference>
<keyword evidence="3" id="KW-1185">Reference proteome</keyword>
<evidence type="ECO:0000313" key="3">
    <source>
        <dbReference type="Proteomes" id="UP000019666"/>
    </source>
</evidence>
<proteinExistence type="predicted"/>
<evidence type="ECO:0000313" key="2">
    <source>
        <dbReference type="EMBL" id="EYD77542.1"/>
    </source>
</evidence>
<sequence>MPEQPNPPDRDDPVTERAVSMDTRPAEPDVGAGRAINAAFSRRRPEGMPRPQVETTGQQDLHIEGPGYPSEDMDDVDPEEDDAEDEEDDAEDEDDDGYRVKEEEQGLESGDGQLPDLMPERDRFDSGNGAAGAGRDGSAPGMETGDGQLEELLVPPGGDDLGGDRDSDPNLNGGHGISMMAPEEGPIPIEDEPTDTSIIGHGHEDKAAWNRDRVAHLQDIEDDEGDLRDATSEAMGLGGAVLGGELKGWEGGDASPTVDQGVDPRFDDELSETEEVLGDMQIEDAPDVLDDESIDDPNNMPFLPEHRDLPDDNVDLEERLIATDGEDVLSSGPELGVVEELEAEDLNETDNISQAFEDQREFMDDAMEGNERRGGVEDD</sequence>
<gene>
    <name evidence="2" type="ORF">Rumeso_00708</name>
</gene>
<evidence type="ECO:0000256" key="1">
    <source>
        <dbReference type="SAM" id="MobiDB-lite"/>
    </source>
</evidence>
<dbReference type="STRING" id="442562.Rumeso_00708"/>